<evidence type="ECO:0000313" key="6">
    <source>
        <dbReference type="EMBL" id="RBM01232.1"/>
    </source>
</evidence>
<evidence type="ECO:0000256" key="5">
    <source>
        <dbReference type="ARBA" id="ARBA00024029"/>
    </source>
</evidence>
<comment type="caution">
    <text evidence="6">The sequence shown here is derived from an EMBL/GenBank/DDBJ whole genome shotgun (WGS) entry which is preliminary data.</text>
</comment>
<protein>
    <submittedName>
        <fullName evidence="6">Creatininase</fullName>
    </submittedName>
</protein>
<dbReference type="Proteomes" id="UP000252167">
    <property type="component" value="Unassembled WGS sequence"/>
</dbReference>
<keyword evidence="4" id="KW-0862">Zinc</keyword>
<dbReference type="InterPro" id="IPR024087">
    <property type="entry name" value="Creatininase-like_sf"/>
</dbReference>
<comment type="similarity">
    <text evidence="5">Belongs to the creatininase superfamily.</text>
</comment>
<evidence type="ECO:0000256" key="3">
    <source>
        <dbReference type="ARBA" id="ARBA00022801"/>
    </source>
</evidence>
<keyword evidence="3" id="KW-0378">Hydrolase</keyword>
<gene>
    <name evidence="6" type="ORF">C1H84_10715</name>
</gene>
<evidence type="ECO:0000313" key="7">
    <source>
        <dbReference type="Proteomes" id="UP000252167"/>
    </source>
</evidence>
<dbReference type="AlphaFoldDB" id="A0A365YF02"/>
<dbReference type="GO" id="GO:0006602">
    <property type="term" value="P:creatinine catabolic process"/>
    <property type="evidence" value="ECO:0007669"/>
    <property type="project" value="InterPro"/>
</dbReference>
<keyword evidence="2" id="KW-0479">Metal-binding</keyword>
<reference evidence="6 7" key="1">
    <citation type="submission" date="2018-01" db="EMBL/GenBank/DDBJ databases">
        <title>Glutamicibacter soli strain NHPC-3 Whole genome sequence and assembly.</title>
        <authorList>
            <person name="Choudhury P."/>
            <person name="Gupta D."/>
            <person name="Sengupta K."/>
            <person name="Jawed A."/>
            <person name="Sultana N."/>
            <person name="Saha P."/>
        </authorList>
    </citation>
    <scope>NUCLEOTIDE SEQUENCE [LARGE SCALE GENOMIC DNA]</scope>
    <source>
        <strain evidence="6 7">NHPC-3</strain>
    </source>
</reference>
<organism evidence="6 7">
    <name type="scientific">Glutamicibacter soli</name>
    <dbReference type="NCBI Taxonomy" id="453836"/>
    <lineage>
        <taxon>Bacteria</taxon>
        <taxon>Bacillati</taxon>
        <taxon>Actinomycetota</taxon>
        <taxon>Actinomycetes</taxon>
        <taxon>Micrococcales</taxon>
        <taxon>Micrococcaceae</taxon>
        <taxon>Glutamicibacter</taxon>
    </lineage>
</organism>
<dbReference type="SUPFAM" id="SSF102215">
    <property type="entry name" value="Creatininase"/>
    <property type="match status" value="1"/>
</dbReference>
<evidence type="ECO:0000256" key="1">
    <source>
        <dbReference type="ARBA" id="ARBA00001947"/>
    </source>
</evidence>
<dbReference type="Pfam" id="PF02633">
    <property type="entry name" value="Creatininase"/>
    <property type="match status" value="1"/>
</dbReference>
<proteinExistence type="inferred from homology"/>
<dbReference type="NCBIfam" id="TIGR04448">
    <property type="entry name" value="creatininase"/>
    <property type="match status" value="1"/>
</dbReference>
<name>A0A365YF02_9MICC</name>
<dbReference type="GO" id="GO:0016811">
    <property type="term" value="F:hydrolase activity, acting on carbon-nitrogen (but not peptide) bonds, in linear amides"/>
    <property type="evidence" value="ECO:0007669"/>
    <property type="project" value="TreeGrafter"/>
</dbReference>
<accession>A0A365YF02</accession>
<dbReference type="EMBL" id="POAF01000004">
    <property type="protein sequence ID" value="RBM01232.1"/>
    <property type="molecule type" value="Genomic_DNA"/>
</dbReference>
<keyword evidence="7" id="KW-1185">Reference proteome</keyword>
<comment type="cofactor">
    <cofactor evidence="1">
        <name>Zn(2+)</name>
        <dbReference type="ChEBI" id="CHEBI:29105"/>
    </cofactor>
</comment>
<dbReference type="RefSeq" id="WP_113607392.1">
    <property type="nucleotide sequence ID" value="NZ_POAF01000004.1"/>
</dbReference>
<dbReference type="Gene3D" id="3.40.50.10310">
    <property type="entry name" value="Creatininase"/>
    <property type="match status" value="1"/>
</dbReference>
<dbReference type="GO" id="GO:0046872">
    <property type="term" value="F:metal ion binding"/>
    <property type="evidence" value="ECO:0007669"/>
    <property type="project" value="UniProtKB-KW"/>
</dbReference>
<sequence>MPSVFLEEIDAQSYASYVSRMDSTVIIPTGATEQHGPHMPLGVDAMLSKAIAGQVAQRIGALVAPVFSYGYKSQPRSGGGNHRVGTTSLGAGTLIGKIEEIAASFMAQGFKNVVVLNGHFENYQFLYEGLDKAVAGALQAGSTSRAVLTSYWDFVDEQTLEQVFPEGFLGWDIEHGGVLETSLMLLLHPELVQMDRVVDHPPATLTSYDVFPEDPARTPASGCLSSAKNATAARGQLLLDAVTSALGASLGQELNLSNQMIEVD</sequence>
<dbReference type="InterPro" id="IPR003785">
    <property type="entry name" value="Creatininase/forma_Hydrolase"/>
</dbReference>
<dbReference type="GO" id="GO:0009231">
    <property type="term" value="P:riboflavin biosynthetic process"/>
    <property type="evidence" value="ECO:0007669"/>
    <property type="project" value="TreeGrafter"/>
</dbReference>
<evidence type="ECO:0000256" key="2">
    <source>
        <dbReference type="ARBA" id="ARBA00022723"/>
    </source>
</evidence>
<dbReference type="GO" id="GO:0047789">
    <property type="term" value="F:creatininase activity"/>
    <property type="evidence" value="ECO:0007669"/>
    <property type="project" value="InterPro"/>
</dbReference>
<dbReference type="PANTHER" id="PTHR35005">
    <property type="entry name" value="3-DEHYDRO-SCYLLO-INOSOSE HYDROLASE"/>
    <property type="match status" value="1"/>
</dbReference>
<evidence type="ECO:0000256" key="4">
    <source>
        <dbReference type="ARBA" id="ARBA00022833"/>
    </source>
</evidence>
<dbReference type="InterPro" id="IPR031034">
    <property type="entry name" value="Creatininase"/>
</dbReference>
<dbReference type="PANTHER" id="PTHR35005:SF1">
    <property type="entry name" value="2-AMINO-5-FORMYLAMINO-6-RIBOSYLAMINOPYRIMIDIN-4(3H)-ONE 5'-MONOPHOSPHATE DEFORMYLASE"/>
    <property type="match status" value="1"/>
</dbReference>
<dbReference type="GO" id="GO:0006601">
    <property type="term" value="P:creatine biosynthetic process"/>
    <property type="evidence" value="ECO:0007669"/>
    <property type="project" value="InterPro"/>
</dbReference>